<evidence type="ECO:0000313" key="3">
    <source>
        <dbReference type="Proteomes" id="UP001149090"/>
    </source>
</evidence>
<evidence type="ECO:0000256" key="1">
    <source>
        <dbReference type="SAM" id="Coils"/>
    </source>
</evidence>
<reference evidence="2" key="1">
    <citation type="submission" date="2022-10" db="EMBL/GenBank/DDBJ databases">
        <title>Novel sulphate-reducing endosymbionts in the free-living metamonad Anaeramoeba.</title>
        <authorList>
            <person name="Jerlstrom-Hultqvist J."/>
            <person name="Cepicka I."/>
            <person name="Gallot-Lavallee L."/>
            <person name="Salas-Leiva D."/>
            <person name="Curtis B.A."/>
            <person name="Zahonova K."/>
            <person name="Pipaliya S."/>
            <person name="Dacks J."/>
            <person name="Roger A.J."/>
        </authorList>
    </citation>
    <scope>NUCLEOTIDE SEQUENCE</scope>
    <source>
        <strain evidence="2">BMAN</strain>
    </source>
</reference>
<dbReference type="AlphaFoldDB" id="A0A9Q0LQL9"/>
<accession>A0A9Q0LQL9</accession>
<protein>
    <submittedName>
        <fullName evidence="2">Uncharacterized protein</fullName>
    </submittedName>
</protein>
<keyword evidence="1" id="KW-0175">Coiled coil</keyword>
<keyword evidence="3" id="KW-1185">Reference proteome</keyword>
<gene>
    <name evidence="2" type="ORF">M0811_07455</name>
</gene>
<evidence type="ECO:0000313" key="2">
    <source>
        <dbReference type="EMBL" id="KAJ5075485.1"/>
    </source>
</evidence>
<organism evidence="2 3">
    <name type="scientific">Anaeramoeba ignava</name>
    <name type="common">Anaerobic marine amoeba</name>
    <dbReference type="NCBI Taxonomy" id="1746090"/>
    <lineage>
        <taxon>Eukaryota</taxon>
        <taxon>Metamonada</taxon>
        <taxon>Anaeramoebidae</taxon>
        <taxon>Anaeramoeba</taxon>
    </lineage>
</organism>
<comment type="caution">
    <text evidence="2">The sequence shown here is derived from an EMBL/GenBank/DDBJ whole genome shotgun (WGS) entry which is preliminary data.</text>
</comment>
<sequence length="850" mass="102219">MSFTFLLTLFQYTNDFDLTKKQNKFIINEKRFFPEIEHINDLFEEYQNFILNIHYIIQDSNKYSKIKNEEIQKYISEQIFQEYDFFTIKHLENIQEKEQIKKKFVKIFKMDIQENEEQNKILNPDGYYYEYFVSFLNNQVEDLTRIFNWITSKLTNDKKIVDQQKNIKNSVYKICRDIETINEDFEKVLIIIIETAEKYLMNKNIALPIFNDEMNNFPNNRNMICENILGINNYPEPNPIFTLSGINFIIPTRIARIIHYSLLFLLLKNETNETNLKNLNEKLIYHEIKSLSIILNLSITNTKIYYILFLKEIIKVQDKQIQLGRLSKQIDNWKEALYKIYKEKHENILSKIEISTFKKPFKATNLLLTNPISISNLISNFLKKPKNIENNIQKYPLISFFIQNYLKFKMIYLFPSFIKFSSFINIKYNGKINLKQSQKINIEDLFKDSKEKEIEKLNEEEIKILENWEDDFNECWIISLSQINNDKVKKFNINNLNELDQENNQIPQIIDTIEPITRKSFIKEILSNQEKKLNIGYLIKYISKEKRRLKNEIQKLFNQNQNQNEDEIKISFPFQTGLNNPFRRMIDSSFEFNLKRIEDYIKFHNIKDNFDELEKKMSEVFQTFIETENISIIINNFQFKDKIILNTSFLDESRWKQINLSQDTWDEIVKDLLEKFAIPIFQKFYQNIIQFCSNLKDEKLIKVDQTLIEFAKENMIPFELENIKSIRKLKIQHLRFIHNNIPQHFESIMDKLDNQYKNQIPTTFLNQLDSFFEKISITNLILIFQNFFSKELIQKNYSPEQELLNNLVNIGDLLNLKTESETIQKHFPQNLTLKYSVSVYLLCLDKLKQN</sequence>
<dbReference type="EMBL" id="JAPDFW010000065">
    <property type="protein sequence ID" value="KAJ5075485.1"/>
    <property type="molecule type" value="Genomic_DNA"/>
</dbReference>
<feature type="coiled-coil region" evidence="1">
    <location>
        <begin position="539"/>
        <end position="566"/>
    </location>
</feature>
<name>A0A9Q0LQL9_ANAIG</name>
<proteinExistence type="predicted"/>
<dbReference type="Proteomes" id="UP001149090">
    <property type="component" value="Unassembled WGS sequence"/>
</dbReference>